<name>A0A6S6S226_9BACT</name>
<reference evidence="1" key="1">
    <citation type="submission" date="2020-01" db="EMBL/GenBank/DDBJ databases">
        <authorList>
            <person name="Meier V. D."/>
            <person name="Meier V D."/>
        </authorList>
    </citation>
    <scope>NUCLEOTIDE SEQUENCE</scope>
    <source>
        <strain evidence="1">HLG_WM_MAG_12</strain>
    </source>
</reference>
<accession>A0A6S6S226</accession>
<dbReference type="InterPro" id="IPR010985">
    <property type="entry name" value="Ribbon_hlx_hlx"/>
</dbReference>
<proteinExistence type="predicted"/>
<gene>
    <name evidence="1" type="ORF">HELGO_WM10657</name>
</gene>
<dbReference type="EMBL" id="CACVAW010000002">
    <property type="protein sequence ID" value="CAA6800193.1"/>
    <property type="molecule type" value="Genomic_DNA"/>
</dbReference>
<dbReference type="SUPFAM" id="SSF47598">
    <property type="entry name" value="Ribbon-helix-helix"/>
    <property type="match status" value="1"/>
</dbReference>
<dbReference type="GO" id="GO:0006355">
    <property type="term" value="P:regulation of DNA-templated transcription"/>
    <property type="evidence" value="ECO:0007669"/>
    <property type="project" value="InterPro"/>
</dbReference>
<protein>
    <submittedName>
        <fullName evidence="1">CopG family transcriptional regulator</fullName>
    </submittedName>
</protein>
<evidence type="ECO:0000313" key="1">
    <source>
        <dbReference type="EMBL" id="CAA6800193.1"/>
    </source>
</evidence>
<sequence>MKKAVSFRLDVNLLSYLDSCAGELGKTRTYLVEKAVSRYFDTLDEIISIDRIKDNKSEIYTLEEVFKKAKLDVPS</sequence>
<dbReference type="AlphaFoldDB" id="A0A6S6S226"/>
<organism evidence="1">
    <name type="scientific">uncultured Campylobacterales bacterium</name>
    <dbReference type="NCBI Taxonomy" id="352960"/>
    <lineage>
        <taxon>Bacteria</taxon>
        <taxon>Pseudomonadati</taxon>
        <taxon>Campylobacterota</taxon>
        <taxon>Epsilonproteobacteria</taxon>
        <taxon>Campylobacterales</taxon>
        <taxon>environmental samples</taxon>
    </lineage>
</organism>